<evidence type="ECO:0000313" key="2">
    <source>
        <dbReference type="Proteomes" id="UP000230066"/>
    </source>
</evidence>
<dbReference type="Proteomes" id="UP000230066">
    <property type="component" value="Unassembled WGS sequence"/>
</dbReference>
<keyword evidence="2" id="KW-1185">Reference proteome</keyword>
<sequence length="181" mass="19380">MSGDAGQRFYRSDCCSVKQQTSELMGSWDPGGTGATGAMDHRNLESSMDARDFTSKDPCAVPIGLCHAVKGGATMSESMDLLSPDVRILCTNSGCDYGGPVHRSCLSRWSSCCELRCRMLASIPVSSTGQSVPQLPGLLTDATNAMLDGLLTLYRCPQCAQCTLCRMVLNPVGTFAFPFLF</sequence>
<protein>
    <submittedName>
        <fullName evidence="1">Uncharacterized protein</fullName>
    </submittedName>
</protein>
<proteinExistence type="predicted"/>
<comment type="caution">
    <text evidence="1">The sequence shown here is derived from an EMBL/GenBank/DDBJ whole genome shotgun (WGS) entry which is preliminary data.</text>
</comment>
<dbReference type="EMBL" id="JXXN02003820">
    <property type="protein sequence ID" value="THD21143.1"/>
    <property type="molecule type" value="Genomic_DNA"/>
</dbReference>
<name>A0A4E0R1B0_FASHE</name>
<evidence type="ECO:0000313" key="1">
    <source>
        <dbReference type="EMBL" id="THD21143.1"/>
    </source>
</evidence>
<dbReference type="AlphaFoldDB" id="A0A4E0R1B0"/>
<gene>
    <name evidence="1" type="ORF">D915_008247</name>
</gene>
<organism evidence="1 2">
    <name type="scientific">Fasciola hepatica</name>
    <name type="common">Liver fluke</name>
    <dbReference type="NCBI Taxonomy" id="6192"/>
    <lineage>
        <taxon>Eukaryota</taxon>
        <taxon>Metazoa</taxon>
        <taxon>Spiralia</taxon>
        <taxon>Lophotrochozoa</taxon>
        <taxon>Platyhelminthes</taxon>
        <taxon>Trematoda</taxon>
        <taxon>Digenea</taxon>
        <taxon>Plagiorchiida</taxon>
        <taxon>Echinostomata</taxon>
        <taxon>Echinostomatoidea</taxon>
        <taxon>Fasciolidae</taxon>
        <taxon>Fasciola</taxon>
    </lineage>
</organism>
<accession>A0A4E0R1B0</accession>
<reference evidence="1" key="1">
    <citation type="submission" date="2019-03" db="EMBL/GenBank/DDBJ databases">
        <title>Improved annotation for the trematode Fasciola hepatica.</title>
        <authorList>
            <person name="Choi Y.-J."/>
            <person name="Martin J."/>
            <person name="Mitreva M."/>
        </authorList>
    </citation>
    <scope>NUCLEOTIDE SEQUENCE [LARGE SCALE GENOMIC DNA]</scope>
</reference>